<dbReference type="OrthoDB" id="9180959at2"/>
<keyword evidence="14" id="KW-1185">Reference proteome</keyword>
<evidence type="ECO:0000256" key="11">
    <source>
        <dbReference type="ARBA" id="ARBA00048179"/>
    </source>
</evidence>
<dbReference type="Proteomes" id="UP000182350">
    <property type="component" value="Unassembled WGS sequence"/>
</dbReference>
<protein>
    <recommendedName>
        <fullName evidence="10">Thiamine pyrimidine synthase</fullName>
    </recommendedName>
</protein>
<dbReference type="PANTHER" id="PTHR31528">
    <property type="entry name" value="4-AMINO-5-HYDROXYMETHYL-2-METHYLPYRIMIDINE PHOSPHATE SYNTHASE THI11-RELATED"/>
    <property type="match status" value="1"/>
</dbReference>
<dbReference type="InterPro" id="IPR015168">
    <property type="entry name" value="SsuA/THI5"/>
</dbReference>
<comment type="catalytic activity">
    <reaction evidence="11">
        <text>N(6)-(pyridoxal phosphate)-L-lysyl-[4-amino-5-hydroxymethyl-2-methylpyrimidine phosphate synthase] + L-histidyl-[4-amino-5-hydroxymethyl-2-methylpyrimidine phosphate synthase] + 2 Fe(3+) + 4 H2O = L-lysyl-[4-amino-5-hydroxymethyl-2-methylpyrimidine phosphate synthase] + (2S)-2-amino-5-hydroxy-4-oxopentanoyl-[4-amino-5-hydroxymethyl-2-methylpyrimidine phosphate synthase] + 4-amino-2-methyl-5-(phosphooxymethyl)pyrimidine + 3-oxopropanoate + 2 Fe(2+) + 2 H(+)</text>
        <dbReference type="Rhea" id="RHEA:65756"/>
        <dbReference type="Rhea" id="RHEA-COMP:16892"/>
        <dbReference type="Rhea" id="RHEA-COMP:16893"/>
        <dbReference type="Rhea" id="RHEA-COMP:16894"/>
        <dbReference type="Rhea" id="RHEA-COMP:16895"/>
        <dbReference type="ChEBI" id="CHEBI:15377"/>
        <dbReference type="ChEBI" id="CHEBI:15378"/>
        <dbReference type="ChEBI" id="CHEBI:29033"/>
        <dbReference type="ChEBI" id="CHEBI:29034"/>
        <dbReference type="ChEBI" id="CHEBI:29969"/>
        <dbReference type="ChEBI" id="CHEBI:29979"/>
        <dbReference type="ChEBI" id="CHEBI:33190"/>
        <dbReference type="ChEBI" id="CHEBI:58354"/>
        <dbReference type="ChEBI" id="CHEBI:143915"/>
        <dbReference type="ChEBI" id="CHEBI:157692"/>
    </reaction>
    <physiologicalReaction direction="left-to-right" evidence="11">
        <dbReference type="Rhea" id="RHEA:65757"/>
    </physiologicalReaction>
</comment>
<keyword evidence="6" id="KW-0479">Metal-binding</keyword>
<organism evidence="13 14">
    <name type="scientific">Marinospirillum alkaliphilum DSM 21637</name>
    <dbReference type="NCBI Taxonomy" id="1122209"/>
    <lineage>
        <taxon>Bacteria</taxon>
        <taxon>Pseudomonadati</taxon>
        <taxon>Pseudomonadota</taxon>
        <taxon>Gammaproteobacteria</taxon>
        <taxon>Oceanospirillales</taxon>
        <taxon>Oceanospirillaceae</taxon>
        <taxon>Marinospirillum</taxon>
    </lineage>
</organism>
<dbReference type="PANTHER" id="PTHR31528:SF1">
    <property type="entry name" value="4-AMINO-5-HYDROXYMETHYL-2-METHYLPYRIMIDINE PHOSPHATE SYNTHASE THI11-RELATED"/>
    <property type="match status" value="1"/>
</dbReference>
<keyword evidence="9" id="KW-0408">Iron</keyword>
<dbReference type="GO" id="GO:0009228">
    <property type="term" value="P:thiamine biosynthetic process"/>
    <property type="evidence" value="ECO:0007669"/>
    <property type="project" value="UniProtKB-KW"/>
</dbReference>
<keyword evidence="7" id="KW-0663">Pyridoxal phosphate</keyword>
<dbReference type="Gene3D" id="3.40.190.10">
    <property type="entry name" value="Periplasmic binding protein-like II"/>
    <property type="match status" value="2"/>
</dbReference>
<evidence type="ECO:0000256" key="9">
    <source>
        <dbReference type="ARBA" id="ARBA00023004"/>
    </source>
</evidence>
<keyword evidence="8" id="KW-0784">Thiamine biosynthesis</keyword>
<evidence type="ECO:0000256" key="7">
    <source>
        <dbReference type="ARBA" id="ARBA00022898"/>
    </source>
</evidence>
<comment type="pathway">
    <text evidence="2">Cofactor biosynthesis; thiamine diphosphate biosynthesis.</text>
</comment>
<evidence type="ECO:0000256" key="3">
    <source>
        <dbReference type="ARBA" id="ARBA00009406"/>
    </source>
</evidence>
<evidence type="ECO:0000256" key="6">
    <source>
        <dbReference type="ARBA" id="ARBA00022723"/>
    </source>
</evidence>
<dbReference type="GO" id="GO:0016740">
    <property type="term" value="F:transferase activity"/>
    <property type="evidence" value="ECO:0007669"/>
    <property type="project" value="UniProtKB-KW"/>
</dbReference>
<proteinExistence type="inferred from homology"/>
<dbReference type="AlphaFoldDB" id="A0A1K1XPJ5"/>
<evidence type="ECO:0000259" key="12">
    <source>
        <dbReference type="Pfam" id="PF09084"/>
    </source>
</evidence>
<reference evidence="13 14" key="1">
    <citation type="submission" date="2016-11" db="EMBL/GenBank/DDBJ databases">
        <authorList>
            <person name="Jaros S."/>
            <person name="Januszkiewicz K."/>
            <person name="Wedrychowicz H."/>
        </authorList>
    </citation>
    <scope>NUCLEOTIDE SEQUENCE [LARGE SCALE GENOMIC DNA]</scope>
    <source>
        <strain evidence="13 14">DSM 21637</strain>
    </source>
</reference>
<gene>
    <name evidence="13" type="ORF">SAMN02745752_01931</name>
</gene>
<sequence length="335" mass="37560">MSKKNLLITGFLLVLPVAAALLFIHQQNKHHLADNAAQPIRLALVWVANPQFAGFYAADALGLYQREGLDIEFLPYHSELSVVEQLEAGLADFGIDSPDQVILGSGAGSDLLAVAAIYRINPLAFASHSALNIRHPVDFAGLRIGVLPDGTQTLMQAMLARHGIMPNAYQALPMGYDLQGFIQGDLDVIPVYVQDEPFKLQRLDIPFNLLRPQDFGIDSYGDTLITTRRFAEQHPEVTRRFIRASLQGWRYVLKHPEKARQLIEARMHEIYVDADYQQHLLAHSAPLINTGLGPLGWMETGHWQALHELLLRHQLIQQAVDVRQLFTNSFLDLDN</sequence>
<dbReference type="GO" id="GO:0046872">
    <property type="term" value="F:metal ion binding"/>
    <property type="evidence" value="ECO:0007669"/>
    <property type="project" value="UniProtKB-KW"/>
</dbReference>
<feature type="domain" description="SsuA/THI5-like" evidence="12">
    <location>
        <begin position="49"/>
        <end position="259"/>
    </location>
</feature>
<evidence type="ECO:0000256" key="4">
    <source>
        <dbReference type="ARBA" id="ARBA00011738"/>
    </source>
</evidence>
<evidence type="ECO:0000256" key="10">
    <source>
        <dbReference type="ARBA" id="ARBA00033171"/>
    </source>
</evidence>
<evidence type="ECO:0000256" key="8">
    <source>
        <dbReference type="ARBA" id="ARBA00022977"/>
    </source>
</evidence>
<dbReference type="STRING" id="1122209.SAMN02745752_01931"/>
<dbReference type="Pfam" id="PF09084">
    <property type="entry name" value="NMT1"/>
    <property type="match status" value="1"/>
</dbReference>
<accession>A0A1K1XPJ5</accession>
<comment type="subunit">
    <text evidence="4">Homodimer.</text>
</comment>
<name>A0A1K1XPJ5_9GAMM</name>
<keyword evidence="5" id="KW-0808">Transferase</keyword>
<evidence type="ECO:0000256" key="2">
    <source>
        <dbReference type="ARBA" id="ARBA00004948"/>
    </source>
</evidence>
<evidence type="ECO:0000256" key="1">
    <source>
        <dbReference type="ARBA" id="ARBA00003469"/>
    </source>
</evidence>
<evidence type="ECO:0000256" key="5">
    <source>
        <dbReference type="ARBA" id="ARBA00022679"/>
    </source>
</evidence>
<evidence type="ECO:0000313" key="14">
    <source>
        <dbReference type="Proteomes" id="UP000182350"/>
    </source>
</evidence>
<comment type="function">
    <text evidence="1">Responsible for the formation of the pyrimidine heterocycle in the thiamine biosynthesis pathway. Catalyzes the formation of hydroxymethylpyrimidine phosphate (HMP-P) from histidine and pyridoxal phosphate (PLP). The protein uses PLP and the active site histidine to form HMP-P, generating an inactive enzyme. The enzyme can only undergo a single turnover, which suggests it is a suicide enzyme.</text>
</comment>
<comment type="similarity">
    <text evidence="3">Belongs to the NMT1/THI5 family.</text>
</comment>
<dbReference type="InterPro" id="IPR027939">
    <property type="entry name" value="NMT1/THI5"/>
</dbReference>
<dbReference type="SUPFAM" id="SSF53850">
    <property type="entry name" value="Periplasmic binding protein-like II"/>
    <property type="match status" value="1"/>
</dbReference>
<dbReference type="RefSeq" id="WP_072326239.1">
    <property type="nucleotide sequence ID" value="NZ_FPJW01000006.1"/>
</dbReference>
<evidence type="ECO:0000313" key="13">
    <source>
        <dbReference type="EMBL" id="SFX50988.1"/>
    </source>
</evidence>
<dbReference type="EMBL" id="FPJW01000006">
    <property type="protein sequence ID" value="SFX50988.1"/>
    <property type="molecule type" value="Genomic_DNA"/>
</dbReference>